<comment type="caution">
    <text evidence="4">The sequence shown here is derived from an EMBL/GenBank/DDBJ whole genome shotgun (WGS) entry which is preliminary data.</text>
</comment>
<keyword evidence="2" id="KW-0472">Membrane</keyword>
<sequence length="87" mass="8822">VPGNTTTLNQVWQVGGAVNGTRPSIHPLETENKESKSKLTLASSPSTSPIPAPAPAPHPSDAAPMFRWGGLGLISGLALLVGSAILS</sequence>
<feature type="transmembrane region" description="Helical" evidence="2">
    <location>
        <begin position="65"/>
        <end position="86"/>
    </location>
</feature>
<protein>
    <recommendedName>
        <fullName evidence="3">AIR12 DOMON domain-containing protein</fullName>
    </recommendedName>
</protein>
<dbReference type="Proteomes" id="UP000233551">
    <property type="component" value="Unassembled WGS sequence"/>
</dbReference>
<name>A0A2I0H1S7_PUNGR</name>
<keyword evidence="2" id="KW-1133">Transmembrane helix</keyword>
<evidence type="ECO:0000259" key="3">
    <source>
        <dbReference type="Pfam" id="PF04526"/>
    </source>
</evidence>
<dbReference type="AlphaFoldDB" id="A0A2I0H1S7"/>
<dbReference type="EMBL" id="PGOL01043231">
    <property type="protein sequence ID" value="PKH93147.1"/>
    <property type="molecule type" value="Genomic_DNA"/>
</dbReference>
<reference evidence="4 5" key="1">
    <citation type="submission" date="2017-11" db="EMBL/GenBank/DDBJ databases">
        <title>De-novo sequencing of pomegranate (Punica granatum L.) genome.</title>
        <authorList>
            <person name="Akparov Z."/>
            <person name="Amiraslanov A."/>
            <person name="Hajiyeva S."/>
            <person name="Abbasov M."/>
            <person name="Kaur K."/>
            <person name="Hamwieh A."/>
            <person name="Solovyev V."/>
            <person name="Salamov A."/>
            <person name="Braich B."/>
            <person name="Kosarev P."/>
            <person name="Mahmoud A."/>
            <person name="Hajiyev E."/>
            <person name="Babayeva S."/>
            <person name="Izzatullayeva V."/>
            <person name="Mammadov A."/>
            <person name="Mammadov A."/>
            <person name="Sharifova S."/>
            <person name="Ojaghi J."/>
            <person name="Eynullazada K."/>
            <person name="Bayramov B."/>
            <person name="Abdulazimova A."/>
            <person name="Shahmuradov I."/>
        </authorList>
    </citation>
    <scope>NUCLEOTIDE SEQUENCE [LARGE SCALE GENOMIC DNA]</scope>
    <source>
        <strain evidence="5">cv. AG2017</strain>
        <tissue evidence="4">Leaf</tissue>
    </source>
</reference>
<feature type="compositionally biased region" description="Basic and acidic residues" evidence="1">
    <location>
        <begin position="28"/>
        <end position="37"/>
    </location>
</feature>
<feature type="domain" description="AIR12 DOMON" evidence="3">
    <location>
        <begin position="3"/>
        <end position="41"/>
    </location>
</feature>
<dbReference type="Pfam" id="PF04526">
    <property type="entry name" value="DUF568"/>
    <property type="match status" value="1"/>
</dbReference>
<dbReference type="InterPro" id="IPR045265">
    <property type="entry name" value="AIR12_DOMON"/>
</dbReference>
<evidence type="ECO:0000256" key="2">
    <source>
        <dbReference type="SAM" id="Phobius"/>
    </source>
</evidence>
<organism evidence="4 5">
    <name type="scientific">Punica granatum</name>
    <name type="common">Pomegranate</name>
    <dbReference type="NCBI Taxonomy" id="22663"/>
    <lineage>
        <taxon>Eukaryota</taxon>
        <taxon>Viridiplantae</taxon>
        <taxon>Streptophyta</taxon>
        <taxon>Embryophyta</taxon>
        <taxon>Tracheophyta</taxon>
        <taxon>Spermatophyta</taxon>
        <taxon>Magnoliopsida</taxon>
        <taxon>eudicotyledons</taxon>
        <taxon>Gunneridae</taxon>
        <taxon>Pentapetalae</taxon>
        <taxon>rosids</taxon>
        <taxon>malvids</taxon>
        <taxon>Myrtales</taxon>
        <taxon>Lythraceae</taxon>
        <taxon>Punica</taxon>
    </lineage>
</organism>
<keyword evidence="2" id="KW-0812">Transmembrane</keyword>
<keyword evidence="5" id="KW-1185">Reference proteome</keyword>
<evidence type="ECO:0000313" key="4">
    <source>
        <dbReference type="EMBL" id="PKH93147.1"/>
    </source>
</evidence>
<proteinExistence type="predicted"/>
<feature type="region of interest" description="Disordered" evidence="1">
    <location>
        <begin position="18"/>
        <end position="62"/>
    </location>
</feature>
<feature type="non-terminal residue" evidence="4">
    <location>
        <position position="1"/>
    </location>
</feature>
<evidence type="ECO:0000313" key="5">
    <source>
        <dbReference type="Proteomes" id="UP000233551"/>
    </source>
</evidence>
<gene>
    <name evidence="4" type="ORF">CRG98_049844</name>
</gene>
<dbReference type="STRING" id="22663.A0A2I0H1S7"/>
<evidence type="ECO:0000256" key="1">
    <source>
        <dbReference type="SAM" id="MobiDB-lite"/>
    </source>
</evidence>
<accession>A0A2I0H1S7</accession>
<feature type="compositionally biased region" description="Pro residues" evidence="1">
    <location>
        <begin position="48"/>
        <end position="58"/>
    </location>
</feature>